<sequence length="72" mass="8376">MQTINYSGNIDGCTIFINNQQESLKDYARFTEKNPLNMWRQKIHLPDVSPFYEARIGYPMFKTVVKSSDNAV</sequence>
<protein>
    <submittedName>
        <fullName evidence="1">Uncharacterized protein</fullName>
    </submittedName>
</protein>
<gene>
    <name evidence="1" type="ORF">NCTC12965_00973</name>
</gene>
<accession>A0A4V6KLX7</accession>
<reference evidence="1" key="1">
    <citation type="submission" date="2019-05" db="EMBL/GenBank/DDBJ databases">
        <authorList>
            <consortium name="Pathogen Informatics"/>
        </authorList>
    </citation>
    <scope>NUCLEOTIDE SEQUENCE [LARGE SCALE GENOMIC DNA]</scope>
    <source>
        <strain evidence="1">NCTC12965</strain>
    </source>
</reference>
<proteinExistence type="predicted"/>
<name>A0A4V6KLX7_SERFO</name>
<dbReference type="EMBL" id="CABEEZ010000020">
    <property type="protein sequence ID" value="VTR20198.1"/>
    <property type="molecule type" value="Genomic_DNA"/>
</dbReference>
<organism evidence="1">
    <name type="scientific">Serratia fonticola</name>
    <dbReference type="NCBI Taxonomy" id="47917"/>
    <lineage>
        <taxon>Bacteria</taxon>
        <taxon>Pseudomonadati</taxon>
        <taxon>Pseudomonadota</taxon>
        <taxon>Gammaproteobacteria</taxon>
        <taxon>Enterobacterales</taxon>
        <taxon>Yersiniaceae</taxon>
        <taxon>Serratia</taxon>
    </lineage>
</organism>
<dbReference type="AlphaFoldDB" id="A0A4V6KLX7"/>
<evidence type="ECO:0000313" key="1">
    <source>
        <dbReference type="EMBL" id="VTR20198.1"/>
    </source>
</evidence>